<name>A0A7X3SJ41_9FIRM</name>
<dbReference type="EMBL" id="WUQX01000001">
    <property type="protein sequence ID" value="MXP75999.1"/>
    <property type="molecule type" value="Genomic_DNA"/>
</dbReference>
<feature type="region of interest" description="Disordered" evidence="1">
    <location>
        <begin position="255"/>
        <end position="287"/>
    </location>
</feature>
<dbReference type="AlphaFoldDB" id="A0A7X3SJ41"/>
<evidence type="ECO:0000256" key="2">
    <source>
        <dbReference type="SAM" id="Phobius"/>
    </source>
</evidence>
<dbReference type="Pfam" id="PF10112">
    <property type="entry name" value="Halogen_Hydrol"/>
    <property type="match status" value="1"/>
</dbReference>
<organism evidence="3 4">
    <name type="scientific">Sporofaciens musculi</name>
    <dbReference type="NCBI Taxonomy" id="2681861"/>
    <lineage>
        <taxon>Bacteria</taxon>
        <taxon>Bacillati</taxon>
        <taxon>Bacillota</taxon>
        <taxon>Clostridia</taxon>
        <taxon>Lachnospirales</taxon>
        <taxon>Lachnospiraceae</taxon>
        <taxon>Sporofaciens</taxon>
    </lineage>
</organism>
<evidence type="ECO:0000256" key="1">
    <source>
        <dbReference type="SAM" id="MobiDB-lite"/>
    </source>
</evidence>
<keyword evidence="2" id="KW-0812">Transmembrane</keyword>
<comment type="caution">
    <text evidence="3">The sequence shown here is derived from an EMBL/GenBank/DDBJ whole genome shotgun (WGS) entry which is preliminary data.</text>
</comment>
<feature type="transmembrane region" description="Helical" evidence="2">
    <location>
        <begin position="150"/>
        <end position="173"/>
    </location>
</feature>
<protein>
    <recommendedName>
        <fullName evidence="5">5-bromo-4-chloroindolyl phosphate hydrolysis protein</fullName>
    </recommendedName>
</protein>
<feature type="region of interest" description="Disordered" evidence="1">
    <location>
        <begin position="55"/>
        <end position="93"/>
    </location>
</feature>
<dbReference type="Proteomes" id="UP000460412">
    <property type="component" value="Unassembled WGS sequence"/>
</dbReference>
<dbReference type="InterPro" id="IPR018770">
    <property type="entry name" value="ChloroindolylP_hydrolase"/>
</dbReference>
<feature type="compositionally biased region" description="Basic and acidic residues" evidence="1">
    <location>
        <begin position="255"/>
        <end position="267"/>
    </location>
</feature>
<gene>
    <name evidence="3" type="ORF">GN277_11565</name>
</gene>
<keyword evidence="4" id="KW-1185">Reference proteome</keyword>
<evidence type="ECO:0000313" key="4">
    <source>
        <dbReference type="Proteomes" id="UP000460412"/>
    </source>
</evidence>
<dbReference type="RefSeq" id="WP_159751175.1">
    <property type="nucleotide sequence ID" value="NZ_CASSPE010000114.1"/>
</dbReference>
<keyword evidence="2" id="KW-0472">Membrane</keyword>
<reference evidence="3 4" key="1">
    <citation type="submission" date="2019-12" db="EMBL/GenBank/DDBJ databases">
        <title>Sporaefaciens musculi gen. nov., sp. nov., a novel bacterium isolated from the caecum of an obese mouse.</title>
        <authorList>
            <person name="Rasmussen T.S."/>
            <person name="Streidl T."/>
            <person name="Hitch T.C.A."/>
            <person name="Wortmann E."/>
            <person name="Deptula P."/>
            <person name="Hansen M."/>
            <person name="Nielsen D.S."/>
            <person name="Clavel T."/>
            <person name="Vogensen F.K."/>
        </authorList>
    </citation>
    <scope>NUCLEOTIDE SEQUENCE [LARGE SCALE GENOMIC DNA]</scope>
    <source>
        <strain evidence="3 4">WCA-9-b2</strain>
    </source>
</reference>
<feature type="transmembrane region" description="Helical" evidence="2">
    <location>
        <begin position="115"/>
        <end position="144"/>
    </location>
</feature>
<evidence type="ECO:0000313" key="3">
    <source>
        <dbReference type="EMBL" id="MXP75999.1"/>
    </source>
</evidence>
<sequence>MINRDWEKFGEDIRKTVQDAIDAQDFGKLNQTITNTINNAVDSVSRNIRNAQEAQQFQSRGRGPVNRSFGSQDTVRGRDNRRNGHLGQEYGYGSGRKKQLPVLYRKPAGVQVGGTLTTVFGAVAGSMFSVALVFFVITALMAGAFGIPEIMVTALFLIFAVAGFVAFGCGAGIQGRVKRFRTYVQVLGMREYCNIRELSEKVHKSVKFVVKDLEYMFAKGWFLEGHLDDEKTCLITSHGMYQQYKQIQADRRVAEQEKAAKQQRAEDESIPQNNRGTEGGHSKLPPEVQKVVGEGDAYIRKIHACNDAISGAEISAKISHMEMLVDKIFDRVEQEPEAVDDIRRLMEYYLPTTVKLLEAYRELDAQPIDGENIRSSKREIEATLDTLNLAFEKLLDGLFQETAWDVSSDISVLHTMLAQEGLTDDGLHKPN</sequence>
<evidence type="ECO:0008006" key="5">
    <source>
        <dbReference type="Google" id="ProtNLM"/>
    </source>
</evidence>
<accession>A0A7X3SJ41</accession>
<keyword evidence="2" id="KW-1133">Transmembrane helix</keyword>
<proteinExistence type="predicted"/>